<keyword evidence="1" id="KW-1185">Reference proteome</keyword>
<reference evidence="2" key="1">
    <citation type="submission" date="2016-11" db="UniProtKB">
        <authorList>
            <consortium name="WormBaseParasite"/>
        </authorList>
    </citation>
    <scope>IDENTIFICATION</scope>
</reference>
<evidence type="ECO:0000313" key="1">
    <source>
        <dbReference type="Proteomes" id="UP000095283"/>
    </source>
</evidence>
<sequence length="35" mass="4218">MIENYFTTRTTRGKKLYSVLKIYYNSAVFLSKKPR</sequence>
<dbReference type="WBParaSite" id="Hba_02035">
    <property type="protein sequence ID" value="Hba_02035"/>
    <property type="gene ID" value="Hba_02035"/>
</dbReference>
<name>A0A1I7WBF7_HETBA</name>
<protein>
    <submittedName>
        <fullName evidence="2">Transposase</fullName>
    </submittedName>
</protein>
<accession>A0A1I7WBF7</accession>
<dbReference type="Proteomes" id="UP000095283">
    <property type="component" value="Unplaced"/>
</dbReference>
<evidence type="ECO:0000313" key="2">
    <source>
        <dbReference type="WBParaSite" id="Hba_02035"/>
    </source>
</evidence>
<proteinExistence type="predicted"/>
<organism evidence="1 2">
    <name type="scientific">Heterorhabditis bacteriophora</name>
    <name type="common">Entomopathogenic nematode worm</name>
    <dbReference type="NCBI Taxonomy" id="37862"/>
    <lineage>
        <taxon>Eukaryota</taxon>
        <taxon>Metazoa</taxon>
        <taxon>Ecdysozoa</taxon>
        <taxon>Nematoda</taxon>
        <taxon>Chromadorea</taxon>
        <taxon>Rhabditida</taxon>
        <taxon>Rhabditina</taxon>
        <taxon>Rhabditomorpha</taxon>
        <taxon>Strongyloidea</taxon>
        <taxon>Heterorhabditidae</taxon>
        <taxon>Heterorhabditis</taxon>
    </lineage>
</organism>
<dbReference type="AlphaFoldDB" id="A0A1I7WBF7"/>